<dbReference type="InterPro" id="IPR042070">
    <property type="entry name" value="PucR_C-HTH_sf"/>
</dbReference>
<dbReference type="PANTHER" id="PTHR33744">
    <property type="entry name" value="CARBOHYDRATE DIACID REGULATOR"/>
    <property type="match status" value="1"/>
</dbReference>
<feature type="domain" description="CdaR GGDEF-like" evidence="4">
    <location>
        <begin position="173"/>
        <end position="290"/>
    </location>
</feature>
<dbReference type="InterPro" id="IPR051448">
    <property type="entry name" value="CdaR-like_regulators"/>
</dbReference>
<name>A0A1X0CXG5_9MYCO</name>
<dbReference type="InterPro" id="IPR041522">
    <property type="entry name" value="CdaR_GGDEF"/>
</dbReference>
<evidence type="ECO:0000259" key="4">
    <source>
        <dbReference type="Pfam" id="PF17853"/>
    </source>
</evidence>
<organism evidence="5 6">
    <name type="scientific">Mycolicibacterium elephantis</name>
    <dbReference type="NCBI Taxonomy" id="81858"/>
    <lineage>
        <taxon>Bacteria</taxon>
        <taxon>Bacillati</taxon>
        <taxon>Actinomycetota</taxon>
        <taxon>Actinomycetes</taxon>
        <taxon>Mycobacteriales</taxon>
        <taxon>Mycobacteriaceae</taxon>
        <taxon>Mycolicibacterium</taxon>
    </lineage>
</organism>
<evidence type="ECO:0000313" key="5">
    <source>
        <dbReference type="EMBL" id="ORA64775.1"/>
    </source>
</evidence>
<accession>A0A1X0CXG5</accession>
<dbReference type="InterPro" id="IPR025736">
    <property type="entry name" value="PucR_C-HTH_dom"/>
</dbReference>
<evidence type="ECO:0000313" key="6">
    <source>
        <dbReference type="Proteomes" id="UP000192772"/>
    </source>
</evidence>
<dbReference type="PANTHER" id="PTHR33744:SF1">
    <property type="entry name" value="DNA-BINDING TRANSCRIPTIONAL ACTIVATOR ADER"/>
    <property type="match status" value="1"/>
</dbReference>
<evidence type="ECO:0000259" key="2">
    <source>
        <dbReference type="Pfam" id="PF13556"/>
    </source>
</evidence>
<evidence type="ECO:0000259" key="3">
    <source>
        <dbReference type="Pfam" id="PF14361"/>
    </source>
</evidence>
<proteinExistence type="inferred from homology"/>
<dbReference type="Pfam" id="PF17853">
    <property type="entry name" value="GGDEF_2"/>
    <property type="match status" value="1"/>
</dbReference>
<feature type="domain" description="PucR C-terminal helix-turn-helix" evidence="2">
    <location>
        <begin position="341"/>
        <end position="397"/>
    </location>
</feature>
<dbReference type="Proteomes" id="UP000192772">
    <property type="component" value="Unassembled WGS sequence"/>
</dbReference>
<dbReference type="InterPro" id="IPR025751">
    <property type="entry name" value="RsbRD_N_dom"/>
</dbReference>
<protein>
    <recommendedName>
        <fullName evidence="7">PucR family transcriptional regulator</fullName>
    </recommendedName>
</protein>
<gene>
    <name evidence="5" type="ORF">BST23_15915</name>
</gene>
<dbReference type="AlphaFoldDB" id="A0A1X0CXG5"/>
<dbReference type="EMBL" id="MVHP01000018">
    <property type="protein sequence ID" value="ORA64775.1"/>
    <property type="molecule type" value="Genomic_DNA"/>
</dbReference>
<evidence type="ECO:0000256" key="1">
    <source>
        <dbReference type="ARBA" id="ARBA00006754"/>
    </source>
</evidence>
<sequence length="435" mass="47109">MLRPAAGELMERAAEIAAAVNVFTCERLPDLLASAEAREVNRASTEASIRDFAEVLGSGADPAQTARLGSPTLDYAQDGAHRDIPLTTLMRSYRLGHAATSQHFAEILDRHARDPAELHLASELASAWMFAYVDAALCLVEEVYTAERDRWIRSAAASQAETIKAIFDGQPLDADVASRRLRHDVRRIHVAAVAWLDAHDEGRNSIAVLEAAIRDIAAAIGNHKPLVQPLSTLSVAAWLSSHSDIPSRVLDELRFRTAVAPGVRVAIGEPARGIAGMRSSHLEALEAQRIARLARQNVGTVTRYGNVALRAIATTDIEQSRTFVRRELGRLGSHDETTRRLAATLRTYLDENCSRGRTAKRLHIHENTVAYRIRQAEELLGRPLGKRSLELRIALALADLVAEGADASQMVAGADGLRLTSSVGGLGAPSLPSPN</sequence>
<evidence type="ECO:0008006" key="7">
    <source>
        <dbReference type="Google" id="ProtNLM"/>
    </source>
</evidence>
<dbReference type="Pfam" id="PF14361">
    <property type="entry name" value="RsbRD_N"/>
    <property type="match status" value="1"/>
</dbReference>
<comment type="caution">
    <text evidence="5">The sequence shown here is derived from an EMBL/GenBank/DDBJ whole genome shotgun (WGS) entry which is preliminary data.</text>
</comment>
<dbReference type="Gene3D" id="1.10.10.2840">
    <property type="entry name" value="PucR C-terminal helix-turn-helix domain"/>
    <property type="match status" value="1"/>
</dbReference>
<dbReference type="STRING" id="81858.BST23_15915"/>
<feature type="domain" description="RsbT co-antagonist protein RsbRD N-terminal" evidence="3">
    <location>
        <begin position="25"/>
        <end position="157"/>
    </location>
</feature>
<comment type="similarity">
    <text evidence="1">Belongs to the CdaR family.</text>
</comment>
<reference evidence="5 6" key="1">
    <citation type="submission" date="2017-02" db="EMBL/GenBank/DDBJ databases">
        <title>The new phylogeny of genus Mycobacterium.</title>
        <authorList>
            <person name="Tortoli E."/>
            <person name="Trovato A."/>
            <person name="Cirillo D.M."/>
        </authorList>
    </citation>
    <scope>NUCLEOTIDE SEQUENCE [LARGE SCALE GENOMIC DNA]</scope>
    <source>
        <strain evidence="5 6">FI-09383</strain>
    </source>
</reference>
<dbReference type="Pfam" id="PF13556">
    <property type="entry name" value="HTH_30"/>
    <property type="match status" value="1"/>
</dbReference>